<protein>
    <submittedName>
        <fullName evidence="1">Uncharacterized protein</fullName>
    </submittedName>
</protein>
<evidence type="ECO:0000313" key="1">
    <source>
        <dbReference type="EMBL" id="KAK4016638.1"/>
    </source>
</evidence>
<accession>A0ABQ9ZUN8</accession>
<sequence length="104" mass="11659">MNDFGIILSILVRRGGIESARDNATRSHYNKCDLVLAAATSQFCHHPRNHAWRVAVTLLPGSLVQERFMMYVMYSHPPPGNRYVRIAAVEGQRFLGGHSVSHVT</sequence>
<dbReference type="Proteomes" id="UP001234178">
    <property type="component" value="Unassembled WGS sequence"/>
</dbReference>
<keyword evidence="2" id="KW-1185">Reference proteome</keyword>
<organism evidence="1 2">
    <name type="scientific">Daphnia magna</name>
    <dbReference type="NCBI Taxonomy" id="35525"/>
    <lineage>
        <taxon>Eukaryota</taxon>
        <taxon>Metazoa</taxon>
        <taxon>Ecdysozoa</taxon>
        <taxon>Arthropoda</taxon>
        <taxon>Crustacea</taxon>
        <taxon>Branchiopoda</taxon>
        <taxon>Diplostraca</taxon>
        <taxon>Cladocera</taxon>
        <taxon>Anomopoda</taxon>
        <taxon>Daphniidae</taxon>
        <taxon>Daphnia</taxon>
    </lineage>
</organism>
<comment type="caution">
    <text evidence="1">The sequence shown here is derived from an EMBL/GenBank/DDBJ whole genome shotgun (WGS) entry which is preliminary data.</text>
</comment>
<gene>
    <name evidence="1" type="ORF">OUZ56_031600</name>
</gene>
<reference evidence="1 2" key="1">
    <citation type="journal article" date="2023" name="Nucleic Acids Res.">
        <title>The hologenome of Daphnia magna reveals possible DNA methylation and microbiome-mediated evolution of the host genome.</title>
        <authorList>
            <person name="Chaturvedi A."/>
            <person name="Li X."/>
            <person name="Dhandapani V."/>
            <person name="Marshall H."/>
            <person name="Kissane S."/>
            <person name="Cuenca-Cambronero M."/>
            <person name="Asole G."/>
            <person name="Calvet F."/>
            <person name="Ruiz-Romero M."/>
            <person name="Marangio P."/>
            <person name="Guigo R."/>
            <person name="Rago D."/>
            <person name="Mirbahai L."/>
            <person name="Eastwood N."/>
            <person name="Colbourne J.K."/>
            <person name="Zhou J."/>
            <person name="Mallon E."/>
            <person name="Orsini L."/>
        </authorList>
    </citation>
    <scope>NUCLEOTIDE SEQUENCE [LARGE SCALE GENOMIC DNA]</scope>
    <source>
        <strain evidence="1">LRV0_1</strain>
    </source>
</reference>
<name>A0ABQ9ZUN8_9CRUS</name>
<evidence type="ECO:0000313" key="2">
    <source>
        <dbReference type="Proteomes" id="UP001234178"/>
    </source>
</evidence>
<proteinExistence type="predicted"/>
<dbReference type="EMBL" id="JAOYFB010000005">
    <property type="protein sequence ID" value="KAK4016638.1"/>
    <property type="molecule type" value="Genomic_DNA"/>
</dbReference>